<dbReference type="GO" id="GO:0005886">
    <property type="term" value="C:plasma membrane"/>
    <property type="evidence" value="ECO:0007669"/>
    <property type="project" value="TreeGrafter"/>
</dbReference>
<dbReference type="Pfam" id="PF04304">
    <property type="entry name" value="DUF454"/>
    <property type="match status" value="1"/>
</dbReference>
<dbReference type="PANTHER" id="PTHR35813:SF1">
    <property type="entry name" value="INNER MEMBRANE PROTEIN YBAN"/>
    <property type="match status" value="1"/>
</dbReference>
<sequence>MRLLLLSVGVISTILGFVGTFLPLLPTTPFLLLAVFCFARSSDKFHNWLVRTKIYKSYVQEFYERGGYTLKKKFQLLLSVVIVVGISIYLVDNIYVKIGLSVMLLMQAIVLFTVIKTLDE</sequence>
<gene>
    <name evidence="2" type="ORF">BHU61_12250</name>
</gene>
<feature type="transmembrane region" description="Helical" evidence="1">
    <location>
        <begin position="74"/>
        <end position="91"/>
    </location>
</feature>
<feature type="transmembrane region" description="Helical" evidence="1">
    <location>
        <begin position="97"/>
        <end position="115"/>
    </location>
</feature>
<dbReference type="InterPro" id="IPR007401">
    <property type="entry name" value="DUF454"/>
</dbReference>
<comment type="caution">
    <text evidence="2">The sequence shown here is derived from an EMBL/GenBank/DDBJ whole genome shotgun (WGS) entry which is preliminary data.</text>
</comment>
<keyword evidence="1" id="KW-1133">Transmembrane helix</keyword>
<proteinExistence type="predicted"/>
<keyword evidence="3" id="KW-1185">Reference proteome</keyword>
<accession>A0A327ZN24</accession>
<evidence type="ECO:0000256" key="1">
    <source>
        <dbReference type="SAM" id="Phobius"/>
    </source>
</evidence>
<evidence type="ECO:0000313" key="2">
    <source>
        <dbReference type="EMBL" id="RAK43790.1"/>
    </source>
</evidence>
<dbReference type="AlphaFoldDB" id="A0A327ZN24"/>
<dbReference type="EMBL" id="PZJH01000009">
    <property type="protein sequence ID" value="RAK43790.1"/>
    <property type="molecule type" value="Genomic_DNA"/>
</dbReference>
<dbReference type="PIRSF" id="PIRSF016789">
    <property type="entry name" value="DUF454"/>
    <property type="match status" value="1"/>
</dbReference>
<feature type="transmembrane region" description="Helical" evidence="1">
    <location>
        <begin position="6"/>
        <end position="39"/>
    </location>
</feature>
<dbReference type="RefSeq" id="WP_111717279.1">
    <property type="nucleotide sequence ID" value="NZ_CP073819.1"/>
</dbReference>
<keyword evidence="1" id="KW-0472">Membrane</keyword>
<dbReference type="Proteomes" id="UP000249808">
    <property type="component" value="Unassembled WGS sequence"/>
</dbReference>
<evidence type="ECO:0000313" key="3">
    <source>
        <dbReference type="Proteomes" id="UP000249808"/>
    </source>
</evidence>
<keyword evidence="1" id="KW-0812">Transmembrane</keyword>
<reference evidence="2 3" key="1">
    <citation type="journal article" date="2018" name="Front. Microbiol.">
        <title>Description and Comparative Genomics of Macrococcus caseolyticus subsp. hominis subsp. nov., Macrococcus goetzii sp. nov., Macrococcus epidermidis sp. nov., and Macrococcus bohemicus sp. nov., Novel Macrococci From Human Clinical Material With Virulence Potential and Suspected Uptake of Foreign DNA by Natural Transformation.</title>
        <authorList>
            <person name="Maslanova I."/>
            <person name="Wertheimer Z."/>
            <person name="Sedlacek I."/>
            <person name="Svec P."/>
            <person name="Indrakova A."/>
            <person name="Kovarovic V."/>
            <person name="Schumann P."/>
            <person name="Sproer C."/>
            <person name="Kralova S."/>
            <person name="Sedo O."/>
            <person name="Kristofova L."/>
            <person name="Vrbovska V."/>
            <person name="Fuzik T."/>
            <person name="Petras P."/>
            <person name="Zdrahal Z."/>
            <person name="Ruzickova V."/>
            <person name="Doskar J."/>
            <person name="Pantucek R."/>
        </authorList>
    </citation>
    <scope>NUCLEOTIDE SEQUENCE [LARGE SCALE GENOMIC DNA]</scope>
    <source>
        <strain evidence="2 3">01/688</strain>
    </source>
</reference>
<name>A0A327ZN24_9STAP</name>
<organism evidence="2 3">
    <name type="scientific">Macrococcus epidermidis</name>
    <dbReference type="NCBI Taxonomy" id="1902580"/>
    <lineage>
        <taxon>Bacteria</taxon>
        <taxon>Bacillati</taxon>
        <taxon>Bacillota</taxon>
        <taxon>Bacilli</taxon>
        <taxon>Bacillales</taxon>
        <taxon>Staphylococcaceae</taxon>
        <taxon>Macrococcus</taxon>
    </lineage>
</organism>
<protein>
    <submittedName>
        <fullName evidence="2">DUF454 domain-containing protein</fullName>
    </submittedName>
</protein>
<dbReference type="PANTHER" id="PTHR35813">
    <property type="entry name" value="INNER MEMBRANE PROTEIN YBAN"/>
    <property type="match status" value="1"/>
</dbReference>